<feature type="coiled-coil region" evidence="2">
    <location>
        <begin position="9"/>
        <end position="43"/>
    </location>
</feature>
<reference evidence="5 6" key="1">
    <citation type="submission" date="2023-08" db="EMBL/GenBank/DDBJ databases">
        <title>Genome sequence of Thermaerobacter compostii strain Ins1, a spore-forming filamentous bacterium isolated from a deep geothermal reservoir.</title>
        <authorList>
            <person name="Bregnard D."/>
            <person name="Gonzalez D."/>
            <person name="Junier P."/>
        </authorList>
    </citation>
    <scope>NUCLEOTIDE SEQUENCE [LARGE SCALE GENOMIC DNA]</scope>
    <source>
        <strain evidence="5 6">Ins1</strain>
    </source>
</reference>
<sequence>MAENLGSIYSEIRLRLDRLQTDIAKAKAQLQAAGGVIDNLANETATKFQDRMKNVSDTIRDVGMGMTGAGLAIAGGLGLAIRTTANFDKEMSRVKALAGATDAEFQRLRQTAIDLGAKTVYSASEAAQGMTVLAAAGFNTNQIIDAMPGLLNAAAASGEDFAAVTDIMVAAMSGFGLQAKDMTHIADVLAAAANASSISISDLGYTFKYVAPVARSAGQSLEQMAAAAAILGNAGIKADQAGTTLRMALIRLAKPPKEAKKWLDRLGISVTDAQGRMLPLSQIIAQLSTKFRGLSQEQQLAAASAIFGAEAMSGMMALIKAGPEPLEQLTREFQKADGTAQHMAETMMDNLPGAVEQLMGALESAAINIGDHLVPTVQRLTGLVTGLVERFNALPAPLQRLIAISGAAAAGLLLLVGPMLMLLAALPSIAAGWTAMSTAIGGVLPVLAPIAGVLMGLVGIAFLLYKAWQTNFGGIRDLTLQLWSQVVAKFREAWAVIAPTVASLVSYITERWRAIQPALQPVMQWLEAIFRFVFETIASTVRYYLSAAVNIITGVVRAITGIIKFFAAILTGDWRGAWEAVKQIVSGALQALWGFFQLWIVGRITGLLGQYLGQWIGRFQGFASNTLGTIRNWASNILGRIASWGTGVTSRVAGAMSSMAGTVGRWLGRIVADFGRFVWNSISRVASLGSRLYNIGRQIVQGLWRGIASLGGWLKNQVTGWAKRVVPGPIADLLGIRSPSRLMIEYGESIAEGLAQGLRRASDLVRVASDHLAGLTVMAMPAPALHTGVATAAAGVRRQTVNQNAPFVVIENLTVRNDRDLRDFRRMMEEMQREYTRALRAEGMLWPS</sequence>
<name>A0ABZ0QRQ4_9FIRM</name>
<organism evidence="5 6">
    <name type="scientific">Thermaerobacter composti</name>
    <dbReference type="NCBI Taxonomy" id="554949"/>
    <lineage>
        <taxon>Bacteria</taxon>
        <taxon>Bacillati</taxon>
        <taxon>Bacillota</taxon>
        <taxon>Clostridia</taxon>
        <taxon>Eubacteriales</taxon>
        <taxon>Clostridiales Family XVII. Incertae Sedis</taxon>
        <taxon>Thermaerobacter</taxon>
    </lineage>
</organism>
<keyword evidence="3" id="KW-0812">Transmembrane</keyword>
<feature type="transmembrane region" description="Helical" evidence="3">
    <location>
        <begin position="401"/>
        <end position="426"/>
    </location>
</feature>
<accession>A0ABZ0QRQ4</accession>
<dbReference type="RefSeq" id="WP_318751546.1">
    <property type="nucleotide sequence ID" value="NZ_CP132508.1"/>
</dbReference>
<feature type="transmembrane region" description="Helical" evidence="3">
    <location>
        <begin position="446"/>
        <end position="465"/>
    </location>
</feature>
<gene>
    <name evidence="5" type="ORF">Q5761_05975</name>
</gene>
<evidence type="ECO:0000259" key="4">
    <source>
        <dbReference type="Pfam" id="PF10145"/>
    </source>
</evidence>
<feature type="domain" description="Phage tail tape measure protein" evidence="4">
    <location>
        <begin position="109"/>
        <end position="308"/>
    </location>
</feature>
<keyword evidence="1" id="KW-1188">Viral release from host cell</keyword>
<protein>
    <submittedName>
        <fullName evidence="5">Phage tail tape measure protein</fullName>
    </submittedName>
</protein>
<dbReference type="NCBIfam" id="TIGR01760">
    <property type="entry name" value="tape_meas_TP901"/>
    <property type="match status" value="1"/>
</dbReference>
<dbReference type="Pfam" id="PF10145">
    <property type="entry name" value="PhageMin_Tail"/>
    <property type="match status" value="1"/>
</dbReference>
<evidence type="ECO:0000256" key="2">
    <source>
        <dbReference type="SAM" id="Coils"/>
    </source>
</evidence>
<evidence type="ECO:0000256" key="1">
    <source>
        <dbReference type="ARBA" id="ARBA00022612"/>
    </source>
</evidence>
<feature type="transmembrane region" description="Helical" evidence="3">
    <location>
        <begin position="62"/>
        <end position="81"/>
    </location>
</feature>
<proteinExistence type="predicted"/>
<dbReference type="EMBL" id="CP132508">
    <property type="protein sequence ID" value="WPD20175.1"/>
    <property type="molecule type" value="Genomic_DNA"/>
</dbReference>
<dbReference type="Proteomes" id="UP001304683">
    <property type="component" value="Chromosome"/>
</dbReference>
<keyword evidence="2" id="KW-0175">Coiled coil</keyword>
<keyword evidence="3" id="KW-0472">Membrane</keyword>
<evidence type="ECO:0000256" key="3">
    <source>
        <dbReference type="SAM" id="Phobius"/>
    </source>
</evidence>
<evidence type="ECO:0000313" key="6">
    <source>
        <dbReference type="Proteomes" id="UP001304683"/>
    </source>
</evidence>
<evidence type="ECO:0000313" key="5">
    <source>
        <dbReference type="EMBL" id="WPD20175.1"/>
    </source>
</evidence>
<keyword evidence="6" id="KW-1185">Reference proteome</keyword>
<keyword evidence="3" id="KW-1133">Transmembrane helix</keyword>
<dbReference type="PANTHER" id="PTHR37813:SF1">
    <property type="entry name" value="FELS-2 PROPHAGE PROTEIN"/>
    <property type="match status" value="1"/>
</dbReference>
<dbReference type="InterPro" id="IPR010090">
    <property type="entry name" value="Phage_tape_meas"/>
</dbReference>
<dbReference type="PANTHER" id="PTHR37813">
    <property type="entry name" value="FELS-2 PROPHAGE PROTEIN"/>
    <property type="match status" value="1"/>
</dbReference>